<evidence type="ECO:0000313" key="2">
    <source>
        <dbReference type="Proteomes" id="UP000256977"/>
    </source>
</evidence>
<dbReference type="OrthoDB" id="1850524at2"/>
<dbReference type="InterPro" id="IPR027417">
    <property type="entry name" value="P-loop_NTPase"/>
</dbReference>
<reference evidence="1 2" key="1">
    <citation type="submission" date="2018-07" db="EMBL/GenBank/DDBJ databases">
        <title>Genomic Encyclopedia of Type Strains, Phase III (KMG-III): the genomes of soil and plant-associated and newly described type strains.</title>
        <authorList>
            <person name="Whitman W."/>
        </authorList>
    </citation>
    <scope>NUCLEOTIDE SEQUENCE [LARGE SCALE GENOMIC DNA]</scope>
    <source>
        <strain evidence="1 2">CECT 7287</strain>
    </source>
</reference>
<dbReference type="Proteomes" id="UP000256977">
    <property type="component" value="Unassembled WGS sequence"/>
</dbReference>
<keyword evidence="1" id="KW-0808">Transferase</keyword>
<evidence type="ECO:0000313" key="1">
    <source>
        <dbReference type="EMBL" id="RED83278.1"/>
    </source>
</evidence>
<proteinExistence type="predicted"/>
<dbReference type="GO" id="GO:0016301">
    <property type="term" value="F:kinase activity"/>
    <property type="evidence" value="ECO:0007669"/>
    <property type="project" value="UniProtKB-KW"/>
</dbReference>
<dbReference type="Pfam" id="PF13207">
    <property type="entry name" value="AAA_17"/>
    <property type="match status" value="1"/>
</dbReference>
<dbReference type="Gene3D" id="3.40.50.300">
    <property type="entry name" value="P-loop containing nucleotide triphosphate hydrolases"/>
    <property type="match status" value="1"/>
</dbReference>
<protein>
    <submittedName>
        <fullName evidence="1">Adenylate kinase</fullName>
    </submittedName>
</protein>
<keyword evidence="2" id="KW-1185">Reference proteome</keyword>
<organism evidence="1 2">
    <name type="scientific">Cohnella phaseoli</name>
    <dbReference type="NCBI Taxonomy" id="456490"/>
    <lineage>
        <taxon>Bacteria</taxon>
        <taxon>Bacillati</taxon>
        <taxon>Bacillota</taxon>
        <taxon>Bacilli</taxon>
        <taxon>Bacillales</taxon>
        <taxon>Paenibacillaceae</taxon>
        <taxon>Cohnella</taxon>
    </lineage>
</organism>
<gene>
    <name evidence="1" type="ORF">DFP98_108121</name>
</gene>
<accession>A0A3D9KA66</accession>
<sequence>MRKMIFIGGIHGVGKTSLCKDVAKQYEIPHFSASKLISNEKEEIYSHNKLIPDIELNQDFLSNSLNRLTVNGWFLLDGHFCLLNQSSEITRIPLTTFSKLSPTSIIVLADLVSSIQERFSQRDGYKFNSILLEAFQTAEIEYAREISNSLNIPLFVAQSGDIKSIHVFIDRIMQ</sequence>
<comment type="caution">
    <text evidence="1">The sequence shown here is derived from an EMBL/GenBank/DDBJ whole genome shotgun (WGS) entry which is preliminary data.</text>
</comment>
<keyword evidence="1" id="KW-0418">Kinase</keyword>
<dbReference type="AlphaFoldDB" id="A0A3D9KA66"/>
<name>A0A3D9KA66_9BACL</name>
<dbReference type="EMBL" id="QRDZ01000008">
    <property type="protein sequence ID" value="RED83278.1"/>
    <property type="molecule type" value="Genomic_DNA"/>
</dbReference>
<dbReference type="SUPFAM" id="SSF52540">
    <property type="entry name" value="P-loop containing nucleoside triphosphate hydrolases"/>
    <property type="match status" value="1"/>
</dbReference>